<keyword evidence="3" id="KW-1185">Reference proteome</keyword>
<protein>
    <submittedName>
        <fullName evidence="2">Uncharacterized protein</fullName>
    </submittedName>
</protein>
<evidence type="ECO:0000313" key="2">
    <source>
        <dbReference type="EMBL" id="KAE9609932.1"/>
    </source>
</evidence>
<keyword evidence="1" id="KW-1133">Transmembrane helix</keyword>
<evidence type="ECO:0000256" key="1">
    <source>
        <dbReference type="SAM" id="Phobius"/>
    </source>
</evidence>
<dbReference type="Proteomes" id="UP000447434">
    <property type="component" value="Chromosome 7"/>
</dbReference>
<sequence length="67" mass="8192">MEKMNLLRNMKCNGDIFLLLLLLLLLLLPFFYFFFSFILYFFFFFFPSFSPSFPFSVRCLLLLLFFS</sequence>
<keyword evidence="1" id="KW-0812">Transmembrane</keyword>
<comment type="caution">
    <text evidence="2">The sequence shown here is derived from an EMBL/GenBank/DDBJ whole genome shotgun (WGS) entry which is preliminary data.</text>
</comment>
<dbReference type="EMBL" id="WOCE01000007">
    <property type="protein sequence ID" value="KAE9609932.1"/>
    <property type="molecule type" value="Genomic_DNA"/>
</dbReference>
<reference evidence="3" key="1">
    <citation type="journal article" date="2020" name="Nat. Commun.">
        <title>Genome sequence of the cluster root forming white lupin.</title>
        <authorList>
            <person name="Hufnagel B."/>
            <person name="Marques A."/>
            <person name="Soriano A."/>
            <person name="Marques L."/>
            <person name="Divol F."/>
            <person name="Doumas P."/>
            <person name="Sallet E."/>
            <person name="Mancinotti D."/>
            <person name="Carrere S."/>
            <person name="Marande W."/>
            <person name="Arribat S."/>
            <person name="Keller J."/>
            <person name="Huneau C."/>
            <person name="Blein T."/>
            <person name="Aime D."/>
            <person name="Laguerre M."/>
            <person name="Taylor J."/>
            <person name="Schubert V."/>
            <person name="Nelson M."/>
            <person name="Geu-Flores F."/>
            <person name="Crespi M."/>
            <person name="Gallardo-Guerrero K."/>
            <person name="Delaux P.-M."/>
            <person name="Salse J."/>
            <person name="Berges H."/>
            <person name="Guyot R."/>
            <person name="Gouzy J."/>
            <person name="Peret B."/>
        </authorList>
    </citation>
    <scope>NUCLEOTIDE SEQUENCE [LARGE SCALE GENOMIC DNA]</scope>
    <source>
        <strain evidence="3">cv. Amiga</strain>
    </source>
</reference>
<keyword evidence="1" id="KW-0472">Membrane</keyword>
<accession>A0A6A4Q844</accession>
<evidence type="ECO:0000313" key="3">
    <source>
        <dbReference type="Proteomes" id="UP000447434"/>
    </source>
</evidence>
<feature type="transmembrane region" description="Helical" evidence="1">
    <location>
        <begin position="16"/>
        <end position="43"/>
    </location>
</feature>
<name>A0A6A4Q844_LUPAL</name>
<proteinExistence type="predicted"/>
<feature type="transmembrane region" description="Helical" evidence="1">
    <location>
        <begin position="49"/>
        <end position="66"/>
    </location>
</feature>
<organism evidence="2 3">
    <name type="scientific">Lupinus albus</name>
    <name type="common">White lupine</name>
    <name type="synonym">Lupinus termis</name>
    <dbReference type="NCBI Taxonomy" id="3870"/>
    <lineage>
        <taxon>Eukaryota</taxon>
        <taxon>Viridiplantae</taxon>
        <taxon>Streptophyta</taxon>
        <taxon>Embryophyta</taxon>
        <taxon>Tracheophyta</taxon>
        <taxon>Spermatophyta</taxon>
        <taxon>Magnoliopsida</taxon>
        <taxon>eudicotyledons</taxon>
        <taxon>Gunneridae</taxon>
        <taxon>Pentapetalae</taxon>
        <taxon>rosids</taxon>
        <taxon>fabids</taxon>
        <taxon>Fabales</taxon>
        <taxon>Fabaceae</taxon>
        <taxon>Papilionoideae</taxon>
        <taxon>50 kb inversion clade</taxon>
        <taxon>genistoids sensu lato</taxon>
        <taxon>core genistoids</taxon>
        <taxon>Genisteae</taxon>
        <taxon>Lupinus</taxon>
    </lineage>
</organism>
<gene>
    <name evidence="2" type="ORF">Lalb_Chr07g0181251</name>
</gene>
<dbReference type="AlphaFoldDB" id="A0A6A4Q844"/>